<name>A0A202CBZ1_9FLAO</name>
<comment type="caution">
    <text evidence="1">The sequence shown here is derived from an EMBL/GenBank/DDBJ whole genome shotgun (WGS) entry which is preliminary data.</text>
</comment>
<dbReference type="EMBL" id="MVAG01000064">
    <property type="protein sequence ID" value="OVE61331.1"/>
    <property type="molecule type" value="Genomic_DNA"/>
</dbReference>
<keyword evidence="2" id="KW-1185">Reference proteome</keyword>
<reference evidence="2" key="1">
    <citation type="submission" date="2017-02" db="EMBL/GenBank/DDBJ databases">
        <authorList>
            <person name="Tetz G."/>
            <person name="Tetz V."/>
        </authorList>
    </citation>
    <scope>NUCLEOTIDE SEQUENCE [LARGE SCALE GENOMIC DNA]</scope>
    <source>
        <strain evidence="2">VT16-26</strain>
    </source>
</reference>
<evidence type="ECO:0000313" key="2">
    <source>
        <dbReference type="Proteomes" id="UP000196355"/>
    </source>
</evidence>
<dbReference type="RefSeq" id="WP_087706569.1">
    <property type="nucleotide sequence ID" value="NZ_MVAG01000064.1"/>
</dbReference>
<accession>A0A202CBZ1</accession>
<gene>
    <name evidence="1" type="ORF">B0E34_02835</name>
</gene>
<protein>
    <submittedName>
        <fullName evidence="1">Uncharacterized protein</fullName>
    </submittedName>
</protein>
<organism evidence="1 2">
    <name type="scientific">Chryseobacterium mucoviscidosis</name>
    <dbReference type="NCBI Taxonomy" id="1945581"/>
    <lineage>
        <taxon>Bacteria</taxon>
        <taxon>Pseudomonadati</taxon>
        <taxon>Bacteroidota</taxon>
        <taxon>Flavobacteriia</taxon>
        <taxon>Flavobacteriales</taxon>
        <taxon>Weeksellaceae</taxon>
        <taxon>Chryseobacterium group</taxon>
        <taxon>Chryseobacterium</taxon>
    </lineage>
</organism>
<evidence type="ECO:0000313" key="1">
    <source>
        <dbReference type="EMBL" id="OVE61331.1"/>
    </source>
</evidence>
<dbReference type="AlphaFoldDB" id="A0A202CBZ1"/>
<proteinExistence type="predicted"/>
<dbReference type="Proteomes" id="UP000196355">
    <property type="component" value="Unassembled WGS sequence"/>
</dbReference>
<sequence>MIKKIRQFILFRIITIYNILTNFTNKLFNNLMTLFTKLAYYLIKMKNTKLIILLALFSKVCAQQTLSVNQVTGDQSVFSGIKSTTGKTLKYEEIQGSPYFDLKFHEANVAENYEKIPIRYNSYKDEVEFQKGNLIQVLPKDSKFSKIEIISPRQTIVLLNTGDENSGYLFELISGKNSLLKKIKTKFTDIVPAASSYATERPANFRMLEPVYYIKTEKGYHKVKNQKNIFEQFPELKEKLETFFKSNKIKFNQEEDLVKLVTFLNQN</sequence>